<gene>
    <name evidence="4" type="ORF">GOMPHAMPRED_007571</name>
</gene>
<dbReference type="AlphaFoldDB" id="A0A8H3ESY8"/>
<dbReference type="GO" id="GO:0006508">
    <property type="term" value="P:proteolysis"/>
    <property type="evidence" value="ECO:0007669"/>
    <property type="project" value="InterPro"/>
</dbReference>
<dbReference type="InterPro" id="IPR050471">
    <property type="entry name" value="AB_hydrolase"/>
</dbReference>
<dbReference type="PANTHER" id="PTHR43433:SF5">
    <property type="entry name" value="AB HYDROLASE-1 DOMAIN-CONTAINING PROTEIN"/>
    <property type="match status" value="1"/>
</dbReference>
<accession>A0A8H3ESY8</accession>
<sequence length="311" mass="35180">MATVDSTELTGHEGHVEWTLPSGGQSAKTWYTVYGELSSTRTPLLVCHGGPGMPHEHMLSLLDLHPKHAMPLIFYDQIGCGRSSHFPEEKDKAAFWTTDLFITELQALIQHLNVQNYDVLGHSWGGMLAAAFATQQPSGLRKLVLGSCPANMQTWYKVQRELRKGLPADSRVVLEKGEAERKFDGKEYDAAQDVFYSQHLYRGGAYPKDITTAFQAMMKDPTVMQTLNGPCEFLPLGTLKTFDITADLHKINVTTLLINSRYDQAQDEVVLPFFQQIKHVKWVQFAESAHLWLWEERERANEVIATFLLDQ</sequence>
<keyword evidence="5" id="KW-1185">Reference proteome</keyword>
<dbReference type="InterPro" id="IPR029058">
    <property type="entry name" value="AB_hydrolase_fold"/>
</dbReference>
<dbReference type="PRINTS" id="PR00793">
    <property type="entry name" value="PROAMNOPTASE"/>
</dbReference>
<keyword evidence="2" id="KW-0378">Hydrolase</keyword>
<evidence type="ECO:0000256" key="2">
    <source>
        <dbReference type="ARBA" id="ARBA00022801"/>
    </source>
</evidence>
<evidence type="ECO:0000256" key="1">
    <source>
        <dbReference type="ARBA" id="ARBA00010088"/>
    </source>
</evidence>
<comment type="caution">
    <text evidence="4">The sequence shown here is derived from an EMBL/GenBank/DDBJ whole genome shotgun (WGS) entry which is preliminary data.</text>
</comment>
<evidence type="ECO:0000259" key="3">
    <source>
        <dbReference type="Pfam" id="PF00561"/>
    </source>
</evidence>
<dbReference type="InterPro" id="IPR000073">
    <property type="entry name" value="AB_hydrolase_1"/>
</dbReference>
<evidence type="ECO:0000313" key="4">
    <source>
        <dbReference type="EMBL" id="CAF9912151.1"/>
    </source>
</evidence>
<feature type="domain" description="AB hydrolase-1" evidence="3">
    <location>
        <begin position="43"/>
        <end position="296"/>
    </location>
</feature>
<organism evidence="4 5">
    <name type="scientific">Gomphillus americanus</name>
    <dbReference type="NCBI Taxonomy" id="1940652"/>
    <lineage>
        <taxon>Eukaryota</taxon>
        <taxon>Fungi</taxon>
        <taxon>Dikarya</taxon>
        <taxon>Ascomycota</taxon>
        <taxon>Pezizomycotina</taxon>
        <taxon>Lecanoromycetes</taxon>
        <taxon>OSLEUM clade</taxon>
        <taxon>Ostropomycetidae</taxon>
        <taxon>Ostropales</taxon>
        <taxon>Graphidaceae</taxon>
        <taxon>Gomphilloideae</taxon>
        <taxon>Gomphillus</taxon>
    </lineage>
</organism>
<comment type="similarity">
    <text evidence="1">Belongs to the peptidase S33 family.</text>
</comment>
<dbReference type="GO" id="GO:0008233">
    <property type="term" value="F:peptidase activity"/>
    <property type="evidence" value="ECO:0007669"/>
    <property type="project" value="InterPro"/>
</dbReference>
<dbReference type="InterPro" id="IPR005945">
    <property type="entry name" value="Pro_imino_pep"/>
</dbReference>
<dbReference type="InterPro" id="IPR002410">
    <property type="entry name" value="Peptidase_S33"/>
</dbReference>
<dbReference type="PANTHER" id="PTHR43433">
    <property type="entry name" value="HYDROLASE, ALPHA/BETA FOLD FAMILY PROTEIN"/>
    <property type="match status" value="1"/>
</dbReference>
<proteinExistence type="inferred from homology"/>
<name>A0A8H3ESY8_9LECA</name>
<dbReference type="EMBL" id="CAJPDQ010000007">
    <property type="protein sequence ID" value="CAF9912151.1"/>
    <property type="molecule type" value="Genomic_DNA"/>
</dbReference>
<reference evidence="4" key="1">
    <citation type="submission" date="2021-03" db="EMBL/GenBank/DDBJ databases">
        <authorList>
            <person name="Tagirdzhanova G."/>
        </authorList>
    </citation>
    <scope>NUCLEOTIDE SEQUENCE</scope>
</reference>
<dbReference type="OrthoDB" id="190201at2759"/>
<dbReference type="NCBIfam" id="TIGR01250">
    <property type="entry name" value="pro_imino_pep_2"/>
    <property type="match status" value="1"/>
</dbReference>
<protein>
    <recommendedName>
        <fullName evidence="3">AB hydrolase-1 domain-containing protein</fullName>
    </recommendedName>
</protein>
<evidence type="ECO:0000313" key="5">
    <source>
        <dbReference type="Proteomes" id="UP000664169"/>
    </source>
</evidence>
<dbReference type="PIRSF" id="PIRSF005539">
    <property type="entry name" value="Pept_S33_TRI_F1"/>
    <property type="match status" value="1"/>
</dbReference>
<dbReference type="SUPFAM" id="SSF53474">
    <property type="entry name" value="alpha/beta-Hydrolases"/>
    <property type="match status" value="1"/>
</dbReference>
<dbReference type="Pfam" id="PF00561">
    <property type="entry name" value="Abhydrolase_1"/>
    <property type="match status" value="1"/>
</dbReference>
<dbReference type="Gene3D" id="3.40.50.1820">
    <property type="entry name" value="alpha/beta hydrolase"/>
    <property type="match status" value="1"/>
</dbReference>
<dbReference type="Proteomes" id="UP000664169">
    <property type="component" value="Unassembled WGS sequence"/>
</dbReference>